<feature type="transmembrane region" description="Helical" evidence="12">
    <location>
        <begin position="255"/>
        <end position="274"/>
    </location>
</feature>
<feature type="transmembrane region" description="Helical" evidence="12">
    <location>
        <begin position="45"/>
        <end position="65"/>
    </location>
</feature>
<keyword evidence="7 12" id="KW-1133">Transmembrane helix</keyword>
<dbReference type="Pfam" id="PF01098">
    <property type="entry name" value="FTSW_RODA_SPOVE"/>
    <property type="match status" value="1"/>
</dbReference>
<feature type="transmembrane region" description="Helical" evidence="12">
    <location>
        <begin position="209"/>
        <end position="230"/>
    </location>
</feature>
<keyword evidence="13" id="KW-0934">Plastid</keyword>
<evidence type="ECO:0000256" key="4">
    <source>
        <dbReference type="ARBA" id="ARBA00022692"/>
    </source>
</evidence>
<evidence type="ECO:0000256" key="9">
    <source>
        <dbReference type="ARBA" id="ARBA00032370"/>
    </source>
</evidence>
<evidence type="ECO:0000256" key="11">
    <source>
        <dbReference type="ARBA" id="ARBA00049902"/>
    </source>
</evidence>
<geneLocation type="plastid" evidence="13"/>
<feature type="transmembrane region" description="Helical" evidence="12">
    <location>
        <begin position="367"/>
        <end position="387"/>
    </location>
</feature>
<keyword evidence="3" id="KW-0808">Transferase</keyword>
<dbReference type="EMBL" id="KM198929">
    <property type="protein sequence ID" value="AIU44540.1"/>
    <property type="molecule type" value="Genomic_DNA"/>
</dbReference>
<dbReference type="PROSITE" id="PS00428">
    <property type="entry name" value="FTSW_RODA_SPOVE"/>
    <property type="match status" value="1"/>
</dbReference>
<feature type="transmembrane region" description="Helical" evidence="12">
    <location>
        <begin position="105"/>
        <end position="126"/>
    </location>
</feature>
<evidence type="ECO:0000256" key="1">
    <source>
        <dbReference type="ARBA" id="ARBA00004141"/>
    </source>
</evidence>
<feature type="transmembrane region" description="Helical" evidence="12">
    <location>
        <begin position="77"/>
        <end position="99"/>
    </location>
</feature>
<proteinExistence type="predicted"/>
<keyword evidence="4 12" id="KW-0812">Transmembrane</keyword>
<dbReference type="GO" id="GO:0008360">
    <property type="term" value="P:regulation of cell shape"/>
    <property type="evidence" value="ECO:0007669"/>
    <property type="project" value="UniProtKB-KW"/>
</dbReference>
<organism evidence="13">
    <name type="scientific">Cyanophora paradoxa</name>
    <dbReference type="NCBI Taxonomy" id="2762"/>
    <lineage>
        <taxon>Eukaryota</taxon>
        <taxon>Glaucocystophyceae</taxon>
        <taxon>Cyanophorales</taxon>
        <taxon>Cyanophoraceae</taxon>
        <taxon>Cyanophora</taxon>
    </lineage>
</organism>
<gene>
    <name evidence="13" type="primary">ftsW</name>
</gene>
<evidence type="ECO:0000256" key="8">
    <source>
        <dbReference type="ARBA" id="ARBA00023136"/>
    </source>
</evidence>
<evidence type="ECO:0000256" key="12">
    <source>
        <dbReference type="SAM" id="Phobius"/>
    </source>
</evidence>
<evidence type="ECO:0000256" key="6">
    <source>
        <dbReference type="ARBA" id="ARBA00022984"/>
    </source>
</evidence>
<reference evidence="13" key="1">
    <citation type="journal article" date="2014" name="Mol. Phylogenet. Evol.">
        <title>Nucleotide substitution analyses of the glaucophyte Cyanophora suggest an ancestrally lower mutation rate in plastid vs mitochondrial DNA for the Archaeplastida.</title>
        <authorList>
            <person name="Smith D.R."/>
            <person name="Jackson C.J."/>
            <person name="Reyes-Prieto A."/>
        </authorList>
    </citation>
    <scope>NUCLEOTIDE SEQUENCE</scope>
    <source>
        <strain evidence="13">NIES-763</strain>
    </source>
</reference>
<dbReference type="GO" id="GO:0008955">
    <property type="term" value="F:peptidoglycan glycosyltransferase activity"/>
    <property type="evidence" value="ECO:0007669"/>
    <property type="project" value="UniProtKB-EC"/>
</dbReference>
<keyword evidence="8 12" id="KW-0472">Membrane</keyword>
<comment type="catalytic activity">
    <reaction evidence="11">
        <text>[GlcNAc-(1-&gt;4)-Mur2Ac(oyl-L-Ala-gamma-D-Glu-L-Lys-D-Ala-D-Ala)](n)-di-trans,octa-cis-undecaprenyl diphosphate + beta-D-GlcNAc-(1-&gt;4)-Mur2Ac(oyl-L-Ala-gamma-D-Glu-L-Lys-D-Ala-D-Ala)-di-trans,octa-cis-undecaprenyl diphosphate = [GlcNAc-(1-&gt;4)-Mur2Ac(oyl-L-Ala-gamma-D-Glu-L-Lys-D-Ala-D-Ala)](n+1)-di-trans,octa-cis-undecaprenyl diphosphate + di-trans,octa-cis-undecaprenyl diphosphate + H(+)</text>
        <dbReference type="Rhea" id="RHEA:23708"/>
        <dbReference type="Rhea" id="RHEA-COMP:9602"/>
        <dbReference type="Rhea" id="RHEA-COMP:9603"/>
        <dbReference type="ChEBI" id="CHEBI:15378"/>
        <dbReference type="ChEBI" id="CHEBI:58405"/>
        <dbReference type="ChEBI" id="CHEBI:60033"/>
        <dbReference type="ChEBI" id="CHEBI:78435"/>
        <dbReference type="EC" id="2.4.99.28"/>
    </reaction>
</comment>
<feature type="transmembrane region" description="Helical" evidence="12">
    <location>
        <begin position="328"/>
        <end position="355"/>
    </location>
</feature>
<evidence type="ECO:0000256" key="7">
    <source>
        <dbReference type="ARBA" id="ARBA00022989"/>
    </source>
</evidence>
<dbReference type="InterPro" id="IPR001182">
    <property type="entry name" value="FtsW/RodA"/>
</dbReference>
<name>A0A097PB35_CYAPA</name>
<evidence type="ECO:0000256" key="10">
    <source>
        <dbReference type="ARBA" id="ARBA00044770"/>
    </source>
</evidence>
<dbReference type="PANTHER" id="PTHR30474:SF2">
    <property type="entry name" value="PEPTIDOGLYCAN GLYCOSYLTRANSFERASE FTSW-RELATED"/>
    <property type="match status" value="1"/>
</dbReference>
<dbReference type="GO" id="GO:0005886">
    <property type="term" value="C:plasma membrane"/>
    <property type="evidence" value="ECO:0007669"/>
    <property type="project" value="TreeGrafter"/>
</dbReference>
<feature type="transmembrane region" description="Helical" evidence="12">
    <location>
        <begin position="170"/>
        <end position="189"/>
    </location>
</feature>
<keyword evidence="5" id="KW-0133">Cell shape</keyword>
<comment type="subcellular location">
    <subcellularLocation>
        <location evidence="1">Membrane</location>
        <topology evidence="1">Multi-pass membrane protein</topology>
    </subcellularLocation>
</comment>
<evidence type="ECO:0000256" key="5">
    <source>
        <dbReference type="ARBA" id="ARBA00022960"/>
    </source>
</evidence>
<reference evidence="13" key="2">
    <citation type="submission" date="2014-07" db="EMBL/GenBank/DDBJ databases">
        <authorList>
            <person name="David S.R."/>
            <person name="Jackson C.J."/>
            <person name="Adrian R.-P."/>
        </authorList>
    </citation>
    <scope>NUCLEOTIDE SEQUENCE</scope>
    <source>
        <strain evidence="13">NIES-763</strain>
    </source>
</reference>
<evidence type="ECO:0000313" key="13">
    <source>
        <dbReference type="EMBL" id="AIU44540.1"/>
    </source>
</evidence>
<sequence>MHILYLIFEAILSFFKELFKVFRYFFYPDFTNCAKLAIQLRWFTYVWLFFGLMVLISASGFTSYEEHRDVLYYFKRQFVFCLIGIVISNTLIHFPLPLLLKYSNIPFFLVFGLTILTLVPSVGISINGARRWIAVYGFLVQPSELIKPLWVLQISKIFGQWNFITTRTKFFWLIIFLIQIVAVLLQPNLSTASLLGITLWLMALCANFPWKYLFGTVFVGLSMAITSISLKEYQLSRITSFLDPWKDPTGKGYQLVQSLITIGSGGLFGTGYGISLQKTGYLPIHYTDFIFAVYIEEFGFVGAISLLLLIFYYFLLVLNVIVKTHHPVLRLIACGAIILLMTQTLLNMAVATGIFPTTGLPLPFFSYGGNALLANLINSSFLIRIALETKRKKKEYYEI</sequence>
<dbReference type="InterPro" id="IPR018365">
    <property type="entry name" value="Cell_cycle_FtsW-rel_CS"/>
</dbReference>
<keyword evidence="6" id="KW-0573">Peptidoglycan synthesis</keyword>
<protein>
    <recommendedName>
        <fullName evidence="10">peptidoglycan glycosyltransferase</fullName>
        <ecNumber evidence="10">2.4.99.28</ecNumber>
    </recommendedName>
    <alternativeName>
        <fullName evidence="9">Peptidoglycan polymerase</fullName>
    </alternativeName>
</protein>
<dbReference type="GO" id="GO:0051301">
    <property type="term" value="P:cell division"/>
    <property type="evidence" value="ECO:0007669"/>
    <property type="project" value="InterPro"/>
</dbReference>
<feature type="transmembrane region" description="Helical" evidence="12">
    <location>
        <begin position="298"/>
        <end position="321"/>
    </location>
</feature>
<dbReference type="GO" id="GO:0032153">
    <property type="term" value="C:cell division site"/>
    <property type="evidence" value="ECO:0007669"/>
    <property type="project" value="TreeGrafter"/>
</dbReference>
<dbReference type="PANTHER" id="PTHR30474">
    <property type="entry name" value="CELL CYCLE PROTEIN"/>
    <property type="match status" value="1"/>
</dbReference>
<evidence type="ECO:0000256" key="3">
    <source>
        <dbReference type="ARBA" id="ARBA00022679"/>
    </source>
</evidence>
<evidence type="ECO:0000256" key="2">
    <source>
        <dbReference type="ARBA" id="ARBA00022676"/>
    </source>
</evidence>
<dbReference type="AlphaFoldDB" id="A0A097PB35"/>
<dbReference type="GO" id="GO:0015648">
    <property type="term" value="F:lipid-linked peptidoglycan transporter activity"/>
    <property type="evidence" value="ECO:0007669"/>
    <property type="project" value="TreeGrafter"/>
</dbReference>
<accession>A0A097PB35</accession>
<keyword evidence="2" id="KW-0328">Glycosyltransferase</keyword>
<dbReference type="EC" id="2.4.99.28" evidence="10"/>